<comment type="caution">
    <text evidence="2">The sequence shown here is derived from an EMBL/GenBank/DDBJ whole genome shotgun (WGS) entry which is preliminary data.</text>
</comment>
<reference evidence="2 3" key="2">
    <citation type="submission" date="2019-01" db="EMBL/GenBank/DDBJ databases">
        <title>Motilimonas pumilus sp. nov., isolated from the gut of sea cucumber (Apostichopus japonicus).</title>
        <authorList>
            <person name="Wang F.-Q."/>
            <person name="Ren L.-H."/>
            <person name="Lin Y.-W."/>
            <person name="Sun G.-H."/>
            <person name="Du Z.-J."/>
            <person name="Zhao J.-X."/>
            <person name="Liu X.-J."/>
            <person name="Liu L.-J."/>
        </authorList>
    </citation>
    <scope>NUCLEOTIDE SEQUENCE [LARGE SCALE GENOMIC DNA]</scope>
    <source>
        <strain evidence="2 3">PLHSC7-2</strain>
    </source>
</reference>
<protein>
    <submittedName>
        <fullName evidence="2">Nuclear transport factor 2 family protein</fullName>
    </submittedName>
</protein>
<feature type="domain" description="SnoaL-like" evidence="1">
    <location>
        <begin position="13"/>
        <end position="113"/>
    </location>
</feature>
<evidence type="ECO:0000313" key="2">
    <source>
        <dbReference type="EMBL" id="RJG48133.1"/>
    </source>
</evidence>
<dbReference type="EMBL" id="QZCH01000009">
    <property type="protein sequence ID" value="RJG48133.1"/>
    <property type="molecule type" value="Genomic_DNA"/>
</dbReference>
<dbReference type="InterPro" id="IPR037401">
    <property type="entry name" value="SnoaL-like"/>
</dbReference>
<dbReference type="Proteomes" id="UP000283255">
    <property type="component" value="Unassembled WGS sequence"/>
</dbReference>
<gene>
    <name evidence="2" type="ORF">D1Z90_08655</name>
</gene>
<evidence type="ECO:0000259" key="1">
    <source>
        <dbReference type="Pfam" id="PF12680"/>
    </source>
</evidence>
<evidence type="ECO:0000313" key="3">
    <source>
        <dbReference type="Proteomes" id="UP000283255"/>
    </source>
</evidence>
<proteinExistence type="predicted"/>
<dbReference type="OrthoDB" id="1115105at2"/>
<dbReference type="Pfam" id="PF12680">
    <property type="entry name" value="SnoaL_2"/>
    <property type="match status" value="1"/>
</dbReference>
<name>A0A418YFG8_9GAMM</name>
<accession>A0A418YFG8</accession>
<sequence>MLTSPVVKNFCELYQKLNKDNVDQVSDLYSEHTTFIDPMHEVHGLAALKRYFSSLYLNLNSCQFVIEQVIESDNKVCLVWVMSFSHAKIKNGKMIKVPGCSHLEIDQDGKISFHRDYFDVACMIYEHVPILGGAIRYIKRRAAS</sequence>
<reference evidence="2 3" key="1">
    <citation type="submission" date="2018-09" db="EMBL/GenBank/DDBJ databases">
        <authorList>
            <person name="Wang F."/>
        </authorList>
    </citation>
    <scope>NUCLEOTIDE SEQUENCE [LARGE SCALE GENOMIC DNA]</scope>
    <source>
        <strain evidence="2 3">PLHSC7-2</strain>
    </source>
</reference>
<dbReference type="SUPFAM" id="SSF54427">
    <property type="entry name" value="NTF2-like"/>
    <property type="match status" value="1"/>
</dbReference>
<organism evidence="2 3">
    <name type="scientific">Motilimonas pumila</name>
    <dbReference type="NCBI Taxonomy" id="2303987"/>
    <lineage>
        <taxon>Bacteria</taxon>
        <taxon>Pseudomonadati</taxon>
        <taxon>Pseudomonadota</taxon>
        <taxon>Gammaproteobacteria</taxon>
        <taxon>Alteromonadales</taxon>
        <taxon>Alteromonadales genera incertae sedis</taxon>
        <taxon>Motilimonas</taxon>
    </lineage>
</organism>
<dbReference type="InterPro" id="IPR032710">
    <property type="entry name" value="NTF2-like_dom_sf"/>
</dbReference>
<keyword evidence="3" id="KW-1185">Reference proteome</keyword>
<dbReference type="Gene3D" id="3.10.450.50">
    <property type="match status" value="1"/>
</dbReference>
<dbReference type="AlphaFoldDB" id="A0A418YFG8"/>